<dbReference type="Proteomes" id="UP000649617">
    <property type="component" value="Unassembled WGS sequence"/>
</dbReference>
<dbReference type="Gene3D" id="1.10.150.20">
    <property type="entry name" value="5' to 3' exonuclease, C-terminal subdomain"/>
    <property type="match status" value="1"/>
</dbReference>
<dbReference type="InterPro" id="IPR036775">
    <property type="entry name" value="DNA_pol_Y-fam_lit_finger_sf"/>
</dbReference>
<dbReference type="GO" id="GO:0003887">
    <property type="term" value="F:DNA-directed DNA polymerase activity"/>
    <property type="evidence" value="ECO:0007669"/>
    <property type="project" value="TreeGrafter"/>
</dbReference>
<organism evidence="2 3">
    <name type="scientific">Symbiodinium pilosum</name>
    <name type="common">Dinoflagellate</name>
    <dbReference type="NCBI Taxonomy" id="2952"/>
    <lineage>
        <taxon>Eukaryota</taxon>
        <taxon>Sar</taxon>
        <taxon>Alveolata</taxon>
        <taxon>Dinophyceae</taxon>
        <taxon>Suessiales</taxon>
        <taxon>Symbiodiniaceae</taxon>
        <taxon>Symbiodinium</taxon>
    </lineage>
</organism>
<evidence type="ECO:0000256" key="1">
    <source>
        <dbReference type="SAM" id="SignalP"/>
    </source>
</evidence>
<keyword evidence="3" id="KW-1185">Reference proteome</keyword>
<evidence type="ECO:0000313" key="3">
    <source>
        <dbReference type="Proteomes" id="UP000649617"/>
    </source>
</evidence>
<dbReference type="AlphaFoldDB" id="A0A812RYL8"/>
<dbReference type="Gene3D" id="1.10.8.10">
    <property type="entry name" value="DNA helicase RuvA subunit, C-terminal domain"/>
    <property type="match status" value="1"/>
</dbReference>
<dbReference type="InterPro" id="IPR043502">
    <property type="entry name" value="DNA/RNA_pol_sf"/>
</dbReference>
<dbReference type="InterPro" id="IPR009060">
    <property type="entry name" value="UBA-like_sf"/>
</dbReference>
<name>A0A812RYL8_SYMPI</name>
<dbReference type="PANTHER" id="PTHR46404">
    <property type="entry name" value="DNA POLYMERASE IOTA"/>
    <property type="match status" value="1"/>
</dbReference>
<sequence length="404" mass="43709">MFFNALIIFSYELVLPEGELSQGDRQGLDDSSFTSSWIQLGDFEGISVSKQLAKMVSSWKKPSQQTLFLPTADRLGHLIPDDLAVQKIPGIGFSSTQKLQEEGIKTTGEILAALDSQGQDYKRLLTQFDAGSLGTMRALCLGMDASAVKSSGAPKTCSVQDSFWQNPVRTDTQVKENLLALAQKLLTKVRSDERMYGYRPIPTFSLSLLHAPSSEASAARRGRKQMQLGGFQIARRVEEQADDERLQGQIADRAFALFRKLVPPQEPFVLHILNLQVGFGEALGTQRRLSFNASQAPALPSAAPIEGIELSDSGEETVGLSTKPEDADVSAVGSDDLASLTAMGFAEGLARQALAECGDVPRAVEKLLARPTPHSPSECRAEKRRRLKCSVGADASAAVVDLLD</sequence>
<protein>
    <submittedName>
        <fullName evidence="2">POLI protein</fullName>
    </submittedName>
</protein>
<proteinExistence type="predicted"/>
<dbReference type="Gene3D" id="3.30.1490.100">
    <property type="entry name" value="DNA polymerase, Y-family, little finger domain"/>
    <property type="match status" value="1"/>
</dbReference>
<dbReference type="SUPFAM" id="SSF46934">
    <property type="entry name" value="UBA-like"/>
    <property type="match status" value="1"/>
</dbReference>
<accession>A0A812RYL8</accession>
<feature type="signal peptide" evidence="1">
    <location>
        <begin position="1"/>
        <end position="16"/>
    </location>
</feature>
<dbReference type="EMBL" id="CAJNIZ010022225">
    <property type="protein sequence ID" value="CAE7460390.1"/>
    <property type="molecule type" value="Genomic_DNA"/>
</dbReference>
<comment type="caution">
    <text evidence="2">The sequence shown here is derived from an EMBL/GenBank/DDBJ whole genome shotgun (WGS) entry which is preliminary data.</text>
</comment>
<dbReference type="OrthoDB" id="418193at2759"/>
<dbReference type="PANTHER" id="PTHR46404:SF1">
    <property type="entry name" value="DNA POLYMERASE IOTA"/>
    <property type="match status" value="1"/>
</dbReference>
<dbReference type="GO" id="GO:0003684">
    <property type="term" value="F:damaged DNA binding"/>
    <property type="evidence" value="ECO:0007669"/>
    <property type="project" value="InterPro"/>
</dbReference>
<dbReference type="GO" id="GO:0006281">
    <property type="term" value="P:DNA repair"/>
    <property type="evidence" value="ECO:0007669"/>
    <property type="project" value="InterPro"/>
</dbReference>
<evidence type="ECO:0000313" key="2">
    <source>
        <dbReference type="EMBL" id="CAE7460390.1"/>
    </source>
</evidence>
<dbReference type="SUPFAM" id="SSF56672">
    <property type="entry name" value="DNA/RNA polymerases"/>
    <property type="match status" value="1"/>
</dbReference>
<feature type="chain" id="PRO_5032695753" evidence="1">
    <location>
        <begin position="17"/>
        <end position="404"/>
    </location>
</feature>
<dbReference type="CDD" id="cd14291">
    <property type="entry name" value="UBA1_NUB1_like"/>
    <property type="match status" value="1"/>
</dbReference>
<reference evidence="2" key="1">
    <citation type="submission" date="2021-02" db="EMBL/GenBank/DDBJ databases">
        <authorList>
            <person name="Dougan E. K."/>
            <person name="Rhodes N."/>
            <person name="Thang M."/>
            <person name="Chan C."/>
        </authorList>
    </citation>
    <scope>NUCLEOTIDE SEQUENCE</scope>
</reference>
<dbReference type="GO" id="GO:0019985">
    <property type="term" value="P:translesion synthesis"/>
    <property type="evidence" value="ECO:0007669"/>
    <property type="project" value="TreeGrafter"/>
</dbReference>
<keyword evidence="1" id="KW-0732">Signal</keyword>
<gene>
    <name evidence="2" type="primary">POLI</name>
    <name evidence="2" type="ORF">SPIL2461_LOCUS11486</name>
</gene>